<dbReference type="EMBL" id="JANCNS010000001">
    <property type="protein sequence ID" value="MCP9199477.1"/>
    <property type="molecule type" value="Genomic_DNA"/>
</dbReference>
<comment type="caution">
    <text evidence="3">The sequence shown here is derived from an EMBL/GenBank/DDBJ whole genome shotgun (WGS) entry which is preliminary data.</text>
</comment>
<evidence type="ECO:0000256" key="1">
    <source>
        <dbReference type="ARBA" id="ARBA00022729"/>
    </source>
</evidence>
<dbReference type="InterPro" id="IPR025232">
    <property type="entry name" value="DUF4174"/>
</dbReference>
<dbReference type="AlphaFoldDB" id="A0A9X2I924"/>
<evidence type="ECO:0000259" key="2">
    <source>
        <dbReference type="Pfam" id="PF13778"/>
    </source>
</evidence>
<dbReference type="Proteomes" id="UP001155280">
    <property type="component" value="Unassembled WGS sequence"/>
</dbReference>
<accession>A0A9X2I924</accession>
<organism evidence="3 4">
    <name type="scientific">Christiangramia oceanisediminis</name>
    <dbReference type="NCBI Taxonomy" id="2920386"/>
    <lineage>
        <taxon>Bacteria</taxon>
        <taxon>Pseudomonadati</taxon>
        <taxon>Bacteroidota</taxon>
        <taxon>Flavobacteriia</taxon>
        <taxon>Flavobacteriales</taxon>
        <taxon>Flavobacteriaceae</taxon>
        <taxon>Christiangramia</taxon>
    </lineage>
</organism>
<sequence>MSQSIFSQSLDEYQWKNRLVLVFTEEAENTLLQKQVKLFKQKQEEFKERKLKLIHIIPGKQLELFPAQTAWQDSELFQQKKKDSDFEIVLIGLDGGAKFRETKIVQPKEIFDLIDSMPMRQPEMRRKNN</sequence>
<dbReference type="Pfam" id="PF13778">
    <property type="entry name" value="DUF4174"/>
    <property type="match status" value="1"/>
</dbReference>
<proteinExistence type="predicted"/>
<feature type="domain" description="DUF4174" evidence="2">
    <location>
        <begin position="10"/>
        <end position="123"/>
    </location>
</feature>
<protein>
    <submittedName>
        <fullName evidence="3">DUF4174 domain-containing protein</fullName>
    </submittedName>
</protein>
<gene>
    <name evidence="3" type="ORF">MKO06_06140</name>
</gene>
<evidence type="ECO:0000313" key="3">
    <source>
        <dbReference type="EMBL" id="MCP9199477.1"/>
    </source>
</evidence>
<keyword evidence="1" id="KW-0732">Signal</keyword>
<reference evidence="3" key="1">
    <citation type="submission" date="2022-07" db="EMBL/GenBank/DDBJ databases">
        <title>Gramela sediminis sp. nov., isolated from deep-sea sediment of the Indian Ocean.</title>
        <authorList>
            <person name="Shi H."/>
        </authorList>
    </citation>
    <scope>NUCLEOTIDE SEQUENCE</scope>
    <source>
        <strain evidence="3">GC03-9</strain>
    </source>
</reference>
<evidence type="ECO:0000313" key="4">
    <source>
        <dbReference type="Proteomes" id="UP001155280"/>
    </source>
</evidence>
<name>A0A9X2I924_9FLAO</name>
<dbReference type="RefSeq" id="WP_241549772.1">
    <property type="nucleotide sequence ID" value="NZ_JANCNS010000001.1"/>
</dbReference>
<keyword evidence="4" id="KW-1185">Reference proteome</keyword>